<gene>
    <name evidence="1" type="ORF">B0T45_06450</name>
</gene>
<dbReference type="Pfam" id="PF14518">
    <property type="entry name" value="Haem_oxygenas_2"/>
    <property type="match status" value="1"/>
</dbReference>
<proteinExistence type="predicted"/>
<sequence length="264" mass="30510">MSKEIGFVRSGPLMDLHSYPEWTREMVRHCDAFKRQVVEHELFRQMRDGVLPVAVHQAFLRGGWPVIEQFPQYMAKNLLKVRYGQHRGHDMARRYLIRNIRVEQNHADHWVQWAAASGVDADSLLHNPQALETLSLSHWCNQVCERESLEVAMAATNYAIEGATGEWCAAVCSKEDYARQFPKEKRAKAMKWLALHAHYDDEHPWEALEIIVTLVGEDPSSRQVAELRHAICQSHRYMRLLLDHYMSQPTQETCPRACAEPALA</sequence>
<protein>
    <submittedName>
        <fullName evidence="1">TenA family transcriptional regulator</fullName>
    </submittedName>
</protein>
<accession>A0A1W0D5Y3</accession>
<evidence type="ECO:0000313" key="2">
    <source>
        <dbReference type="Proteomes" id="UP000192721"/>
    </source>
</evidence>
<name>A0A1W0D5Y3_9NEIS</name>
<comment type="caution">
    <text evidence="1">The sequence shown here is derived from an EMBL/GenBank/DDBJ whole genome shotgun (WGS) entry which is preliminary data.</text>
</comment>
<organism evidence="1 2">
    <name type="scientific">Chromobacterium haemolyticum</name>
    <dbReference type="NCBI Taxonomy" id="394935"/>
    <lineage>
        <taxon>Bacteria</taxon>
        <taxon>Pseudomonadati</taxon>
        <taxon>Pseudomonadota</taxon>
        <taxon>Betaproteobacteria</taxon>
        <taxon>Neisseriales</taxon>
        <taxon>Chromobacteriaceae</taxon>
        <taxon>Chromobacterium</taxon>
    </lineage>
</organism>
<evidence type="ECO:0000313" key="1">
    <source>
        <dbReference type="EMBL" id="OQS42421.1"/>
    </source>
</evidence>
<dbReference type="InterPro" id="IPR016084">
    <property type="entry name" value="Haem_Oase-like_multi-hlx"/>
</dbReference>
<dbReference type="Gene3D" id="1.20.910.10">
    <property type="entry name" value="Heme oxygenase-like"/>
    <property type="match status" value="1"/>
</dbReference>
<dbReference type="RefSeq" id="WP_081554973.1">
    <property type="nucleotide sequence ID" value="NZ_MUKV01000005.1"/>
</dbReference>
<reference evidence="1 2" key="1">
    <citation type="submission" date="2017-02" db="EMBL/GenBank/DDBJ databases">
        <title>Chromobacterium haemolyticum H5244.</title>
        <authorList>
            <person name="Gulvik C.A."/>
        </authorList>
    </citation>
    <scope>NUCLEOTIDE SEQUENCE [LARGE SCALE GENOMIC DNA]</scope>
    <source>
        <strain evidence="1 2">H5244</strain>
    </source>
</reference>
<dbReference type="Proteomes" id="UP000192721">
    <property type="component" value="Unassembled WGS sequence"/>
</dbReference>
<dbReference type="EMBL" id="MUKV01000005">
    <property type="protein sequence ID" value="OQS42421.1"/>
    <property type="molecule type" value="Genomic_DNA"/>
</dbReference>
<dbReference type="SUPFAM" id="SSF48613">
    <property type="entry name" value="Heme oxygenase-like"/>
    <property type="match status" value="1"/>
</dbReference>
<dbReference type="AlphaFoldDB" id="A0A1W0D5Y3"/>